<dbReference type="Pfam" id="PF11748">
    <property type="entry name" value="DUF3306"/>
    <property type="match status" value="1"/>
</dbReference>
<feature type="compositionally biased region" description="Polar residues" evidence="1">
    <location>
        <begin position="1"/>
        <end position="13"/>
    </location>
</feature>
<dbReference type="InterPro" id="IPR021735">
    <property type="entry name" value="DUF3306"/>
</dbReference>
<comment type="caution">
    <text evidence="2">The sequence shown here is derived from an EMBL/GenBank/DDBJ whole genome shotgun (WGS) entry which is preliminary data.</text>
</comment>
<reference evidence="2 3" key="1">
    <citation type="submission" date="2018-03" db="EMBL/GenBank/DDBJ databases">
        <title>Whole genome sequencing of Histamine producing bacteria.</title>
        <authorList>
            <person name="Butler K."/>
        </authorList>
    </citation>
    <scope>NUCLEOTIDE SEQUENCE [LARGE SCALE GENOMIC DNA]</scope>
    <source>
        <strain evidence="2 3">ATCC 19614</strain>
    </source>
</reference>
<name>A0A2T3L8R4_9GAMM</name>
<feature type="compositionally biased region" description="Polar residues" evidence="1">
    <location>
        <begin position="25"/>
        <end position="38"/>
    </location>
</feature>
<accession>A0A2T3L8R4</accession>
<evidence type="ECO:0000256" key="1">
    <source>
        <dbReference type="SAM" id="MobiDB-lite"/>
    </source>
</evidence>
<gene>
    <name evidence="2" type="ORF">C9J47_10875</name>
</gene>
<protein>
    <submittedName>
        <fullName evidence="2">DUF3306 domain-containing protein</fullName>
    </submittedName>
</protein>
<feature type="region of interest" description="Disordered" evidence="1">
    <location>
        <begin position="177"/>
        <end position="202"/>
    </location>
</feature>
<dbReference type="AlphaFoldDB" id="A0A2T3L8R4"/>
<sequence>MATNFFQRWSSRKLTAKEEHEEPTSNDAAVSTIPASTEAQQAASIDDSSDDLESKYIEPELGEFAGTSEDDVTDSAESLIDVTEDKILTIEDAADVTFDSGVASFLKQGVDKAVKKAALQKLFHSDEFNYISDMDDHTEDFSNIPTLDPNVAKQLRGWVNNVSESIKKVADALDDGKESAGGELTDANLITDASTASEGEAENLTMADEATTGDTLSQELPQELSQVEIAEETTEELADGESIPTSLSQTDKEEDLLVGVEANKN</sequence>
<evidence type="ECO:0000313" key="3">
    <source>
        <dbReference type="Proteomes" id="UP000241803"/>
    </source>
</evidence>
<evidence type="ECO:0000313" key="2">
    <source>
        <dbReference type="EMBL" id="PSV47374.1"/>
    </source>
</evidence>
<organism evidence="2 3">
    <name type="scientific">Photobacterium indicum</name>
    <dbReference type="NCBI Taxonomy" id="81447"/>
    <lineage>
        <taxon>Bacteria</taxon>
        <taxon>Pseudomonadati</taxon>
        <taxon>Pseudomonadota</taxon>
        <taxon>Gammaproteobacteria</taxon>
        <taxon>Vibrionales</taxon>
        <taxon>Vibrionaceae</taxon>
        <taxon>Photobacterium</taxon>
    </lineage>
</organism>
<dbReference type="RefSeq" id="WP_107253555.1">
    <property type="nucleotide sequence ID" value="NZ_PYOC01000003.1"/>
</dbReference>
<feature type="region of interest" description="Disordered" evidence="1">
    <location>
        <begin position="1"/>
        <end position="73"/>
    </location>
</feature>
<dbReference type="Proteomes" id="UP000241803">
    <property type="component" value="Unassembled WGS sequence"/>
</dbReference>
<dbReference type="EMBL" id="PYOC01000003">
    <property type="protein sequence ID" value="PSV47374.1"/>
    <property type="molecule type" value="Genomic_DNA"/>
</dbReference>
<keyword evidence="3" id="KW-1185">Reference proteome</keyword>
<feature type="region of interest" description="Disordered" evidence="1">
    <location>
        <begin position="233"/>
        <end position="265"/>
    </location>
</feature>
<proteinExistence type="predicted"/>